<dbReference type="SUPFAM" id="SSF55729">
    <property type="entry name" value="Acyl-CoA N-acyltransferases (Nat)"/>
    <property type="match status" value="1"/>
</dbReference>
<dbReference type="PANTHER" id="PTHR47017:SF1">
    <property type="entry name" value="ACYL-COA"/>
    <property type="match status" value="1"/>
</dbReference>
<accession>A0A225M7N7</accession>
<dbReference type="OrthoDB" id="9776898at2"/>
<dbReference type="Pfam" id="PF04339">
    <property type="entry name" value="FemAB_like"/>
    <property type="match status" value="1"/>
</dbReference>
<proteinExistence type="predicted"/>
<name>A0A225M7N7_9BURK</name>
<organism evidence="2 3">
    <name type="scientific">Candidimonas nitroreducens</name>
    <dbReference type="NCBI Taxonomy" id="683354"/>
    <lineage>
        <taxon>Bacteria</taxon>
        <taxon>Pseudomonadati</taxon>
        <taxon>Pseudomonadota</taxon>
        <taxon>Betaproteobacteria</taxon>
        <taxon>Burkholderiales</taxon>
        <taxon>Alcaligenaceae</taxon>
        <taxon>Candidimonas</taxon>
    </lineage>
</organism>
<keyword evidence="3" id="KW-1185">Reference proteome</keyword>
<gene>
    <name evidence="2" type="ORF">CEY11_18925</name>
</gene>
<keyword evidence="2" id="KW-0808">Transferase</keyword>
<evidence type="ECO:0000256" key="1">
    <source>
        <dbReference type="SAM" id="MobiDB-lite"/>
    </source>
</evidence>
<comment type="caution">
    <text evidence="2">The sequence shown here is derived from an EMBL/GenBank/DDBJ whole genome shotgun (WGS) entry which is preliminary data.</text>
</comment>
<dbReference type="Proteomes" id="UP000214603">
    <property type="component" value="Unassembled WGS sequence"/>
</dbReference>
<feature type="region of interest" description="Disordered" evidence="1">
    <location>
        <begin position="395"/>
        <end position="419"/>
    </location>
</feature>
<dbReference type="AlphaFoldDB" id="A0A225M7N7"/>
<dbReference type="GO" id="GO:0016740">
    <property type="term" value="F:transferase activity"/>
    <property type="evidence" value="ECO:0007669"/>
    <property type="project" value="UniProtKB-KW"/>
</dbReference>
<sequence>MQRTPIGTRASKAAPDTYHAKRGPNLAASFSLIRDLHDINPAQWNALAQGHPLVSHEYLLAMQQAGCAVADTGWAAHYLLMHRGGNLAAAMPLYLKSHSRGEYVFDMAWARAFAQHGLAYYPKLLGAIPFTPVPGPRLLAATHADRVALAREAVEVARGNQLSSLHILFPTDADIEALREAGFLFRENVQFHWFNRGYRNLEEFLAGMSQPKRKKIRQDRKKAVAAGVTFRWLQGADIDEAALDYFYRCYCRTYLEHGNAPYLNREFFKLLHTTMTPNLALVLAEQQGAPIAAALNIRGGDRLYGRYWGCTRYIPGLHFETCYMQAIEFCIKQGIAVFEGGAQGEHKLSRGMLPVRTWSAHWIRDERYAAAIADYLERETPAISDYIDELHEHSPFKKSAGSPADATSPGSVPEASGHG</sequence>
<reference evidence="3" key="1">
    <citation type="submission" date="2017-06" db="EMBL/GenBank/DDBJ databases">
        <title>Herbaspirillum phytohormonus sp. nov., isolated from the root nodule of Robinia pseudoacacia in lead-zinc mine.</title>
        <authorList>
            <person name="Fan M."/>
            <person name="Lin Y."/>
        </authorList>
    </citation>
    <scope>NUCLEOTIDE SEQUENCE [LARGE SCALE GENOMIC DNA]</scope>
    <source>
        <strain evidence="3">SC-089</strain>
    </source>
</reference>
<evidence type="ECO:0000313" key="2">
    <source>
        <dbReference type="EMBL" id="OWT56110.1"/>
    </source>
</evidence>
<dbReference type="InterPro" id="IPR016181">
    <property type="entry name" value="Acyl_CoA_acyltransferase"/>
</dbReference>
<evidence type="ECO:0000313" key="3">
    <source>
        <dbReference type="Proteomes" id="UP000214603"/>
    </source>
</evidence>
<dbReference type="Gene3D" id="3.40.630.30">
    <property type="match status" value="1"/>
</dbReference>
<dbReference type="PANTHER" id="PTHR47017">
    <property type="entry name" value="ACYL-COA"/>
    <property type="match status" value="1"/>
</dbReference>
<dbReference type="InterPro" id="IPR007434">
    <property type="entry name" value="FemAB-like"/>
</dbReference>
<dbReference type="EMBL" id="NJIH01000011">
    <property type="protein sequence ID" value="OWT56110.1"/>
    <property type="molecule type" value="Genomic_DNA"/>
</dbReference>
<protein>
    <submittedName>
        <fullName evidence="2">GNAT family N-acetyltransferase</fullName>
    </submittedName>
</protein>